<evidence type="ECO:0000313" key="1">
    <source>
        <dbReference type="EMBL" id="GII03333.1"/>
    </source>
</evidence>
<dbReference type="InterPro" id="IPR009351">
    <property type="entry name" value="AlkZ-like"/>
</dbReference>
<sequence>MPEVLSRRALNRATLDRQLLLTRGAVPALEAVRHLYGMQAQAPNPPYIGLWSRLDGFSHEDLSGLLQDRRAVRLSLMRSTIHLVTAEDGLALRSLLQPTMDRSLRGSFGRGLAGLDLAEVAAAGRALVEERPLTFRELGRLLAERWPERDPADLVRGVRQTVPLVQVPPRGIWGVGGQPAHTSLEAWLGRPLEAPARPQEMIRRYLAAYGPATVMDVQQWAGVTRLGEVAREMDLRAFVTEDGAQVLDLPDAVLPDPDVPAPVRYLAEFDNTLLSFAERTRTRIMDDEYRGRVFTVNGIIKATVLVDGFVRGLWRVNAQRREAVLEVELFAPVTAAQRAELEAEGMRMLDFAAASAQRRELRFVS</sequence>
<dbReference type="PANTHER" id="PTHR38479:SF2">
    <property type="entry name" value="WINGED HELIX DNA-BINDING DOMAIN-CONTAINING PROTEIN"/>
    <property type="match status" value="1"/>
</dbReference>
<dbReference type="Pfam" id="PF06224">
    <property type="entry name" value="AlkZ-like"/>
    <property type="match status" value="1"/>
</dbReference>
<dbReference type="Proteomes" id="UP000634476">
    <property type="component" value="Unassembled WGS sequence"/>
</dbReference>
<name>A0A8J3T300_9ACTN</name>
<organism evidence="1 2">
    <name type="scientific">Planobispora takensis</name>
    <dbReference type="NCBI Taxonomy" id="1367882"/>
    <lineage>
        <taxon>Bacteria</taxon>
        <taxon>Bacillati</taxon>
        <taxon>Actinomycetota</taxon>
        <taxon>Actinomycetes</taxon>
        <taxon>Streptosporangiales</taxon>
        <taxon>Streptosporangiaceae</taxon>
        <taxon>Planobispora</taxon>
    </lineage>
</organism>
<evidence type="ECO:0008006" key="3">
    <source>
        <dbReference type="Google" id="ProtNLM"/>
    </source>
</evidence>
<dbReference type="AlphaFoldDB" id="A0A8J3T300"/>
<keyword evidence="2" id="KW-1185">Reference proteome</keyword>
<proteinExistence type="predicted"/>
<protein>
    <recommendedName>
        <fullName evidence="3">Winged helix DNA-binding domain-containing protein</fullName>
    </recommendedName>
</protein>
<dbReference type="RefSeq" id="WP_203877620.1">
    <property type="nucleotide sequence ID" value="NZ_BOOK01000038.1"/>
</dbReference>
<dbReference type="EMBL" id="BOOK01000038">
    <property type="protein sequence ID" value="GII03333.1"/>
    <property type="molecule type" value="Genomic_DNA"/>
</dbReference>
<gene>
    <name evidence="1" type="ORF">Pta02_53410</name>
</gene>
<accession>A0A8J3T300</accession>
<reference evidence="1" key="1">
    <citation type="submission" date="2021-01" db="EMBL/GenBank/DDBJ databases">
        <title>Whole genome shotgun sequence of Planobispora takensis NBRC 109077.</title>
        <authorList>
            <person name="Komaki H."/>
            <person name="Tamura T."/>
        </authorList>
    </citation>
    <scope>NUCLEOTIDE SEQUENCE</scope>
    <source>
        <strain evidence="1">NBRC 109077</strain>
    </source>
</reference>
<comment type="caution">
    <text evidence="1">The sequence shown here is derived from an EMBL/GenBank/DDBJ whole genome shotgun (WGS) entry which is preliminary data.</text>
</comment>
<evidence type="ECO:0000313" key="2">
    <source>
        <dbReference type="Proteomes" id="UP000634476"/>
    </source>
</evidence>
<dbReference type="PANTHER" id="PTHR38479">
    <property type="entry name" value="LMO0824 PROTEIN"/>
    <property type="match status" value="1"/>
</dbReference>